<proteinExistence type="predicted"/>
<gene>
    <name evidence="1" type="ORF">SMD44_p10045</name>
</gene>
<evidence type="ECO:0000313" key="2">
    <source>
        <dbReference type="Proteomes" id="UP000195880"/>
    </source>
</evidence>
<dbReference type="AlphaFoldDB" id="A0A291W3G8"/>
<organism evidence="1 2">
    <name type="scientific">Streptomyces alboflavus</name>
    <dbReference type="NCBI Taxonomy" id="67267"/>
    <lineage>
        <taxon>Bacteria</taxon>
        <taxon>Bacillati</taxon>
        <taxon>Actinomycetota</taxon>
        <taxon>Actinomycetes</taxon>
        <taxon>Kitasatosporales</taxon>
        <taxon>Streptomycetaceae</taxon>
        <taxon>Streptomyces</taxon>
    </lineage>
</organism>
<evidence type="ECO:0000313" key="1">
    <source>
        <dbReference type="EMBL" id="ATM24544.1"/>
    </source>
</evidence>
<dbReference type="KEGG" id="salf:SMD44_p10045"/>
<geneLocation type="plasmid" evidence="2">
    <name>pmdjk44.1</name>
</geneLocation>
<sequence>MSFHSPVELQLRVGPTVTVPAVGSFDRFTGQARYQVTGDQVRGSFIVIPEMTPGQDACAVRVVYGDHPAQPGDERVDEPRIRRTRVRGECGPLTVDALPGIPRLDVRGQWVRADGTLAPVPRRTAWSLAEIVRAVAAHWATRPNREGLVRAAARHASQQPDMPGQAARQAAERELESIRAQIAEHWAVLQRLEEVAQAPAPRLPVLPRVVRVDFLDSATGQTRILTARPTLNAHTGTITYSVGAGARLHGDFVVGPVRFTQDALPGGVSVQLGSAPLPDGGRDNEPVVNGLRLRGSWNCTNAQTLTHARPALVPGIHRADDPRQPLSDSAVGRISSVIQALAIAYRDHSDVDALRLAAAKSRLGQLRQAPAQAVAELRQQEATALNRLNASLEAEAAFASLSA</sequence>
<dbReference type="EMBL" id="CP023976">
    <property type="protein sequence ID" value="ATM24544.1"/>
    <property type="molecule type" value="Genomic_DNA"/>
</dbReference>
<dbReference type="RefSeq" id="WP_100112390.1">
    <property type="nucleotide sequence ID" value="NZ_CP023976.1"/>
</dbReference>
<reference evidence="1 2" key="1">
    <citation type="submission" date="2017-10" db="EMBL/GenBank/DDBJ databases">
        <title>Streptomyces alboflavus Genome sequencing and assembly.</title>
        <authorList>
            <person name="Wang Y."/>
            <person name="Du B."/>
            <person name="Ding Y."/>
            <person name="Liu H."/>
            <person name="Hou Q."/>
            <person name="Liu K."/>
            <person name="Wang C."/>
            <person name="Yao L."/>
        </authorList>
    </citation>
    <scope>NUCLEOTIDE SEQUENCE [LARGE SCALE GENOMIC DNA]</scope>
    <source>
        <strain evidence="1 2">MDJK44</strain>
        <plasmid evidence="2">Plasmid pmdjk44.1</plasmid>
    </source>
</reference>
<keyword evidence="1" id="KW-0614">Plasmid</keyword>
<protein>
    <submittedName>
        <fullName evidence="1">Uncharacterized protein</fullName>
    </submittedName>
</protein>
<dbReference type="OrthoDB" id="4099579at2"/>
<accession>A0A291W3G8</accession>
<name>A0A291W3G8_9ACTN</name>
<keyword evidence="2" id="KW-1185">Reference proteome</keyword>
<dbReference type="Proteomes" id="UP000195880">
    <property type="component" value="Plasmid pMDJK44.1"/>
</dbReference>